<evidence type="ECO:0000256" key="1">
    <source>
        <dbReference type="ARBA" id="ARBA00022723"/>
    </source>
</evidence>
<keyword evidence="7" id="KW-1185">Reference proteome</keyword>
<dbReference type="PROSITE" id="PS01032">
    <property type="entry name" value="PPM_1"/>
    <property type="match status" value="1"/>
</dbReference>
<evidence type="ECO:0000313" key="7">
    <source>
        <dbReference type="Proteomes" id="UP000242188"/>
    </source>
</evidence>
<dbReference type="InterPro" id="IPR000222">
    <property type="entry name" value="PP2C_BS"/>
</dbReference>
<keyword evidence="1" id="KW-0479">Metal-binding</keyword>
<dbReference type="Gene3D" id="3.60.40.10">
    <property type="entry name" value="PPM-type phosphatase domain"/>
    <property type="match status" value="1"/>
</dbReference>
<dbReference type="PANTHER" id="PTHR47992">
    <property type="entry name" value="PROTEIN PHOSPHATASE"/>
    <property type="match status" value="1"/>
</dbReference>
<dbReference type="Proteomes" id="UP000242188">
    <property type="component" value="Unassembled WGS sequence"/>
</dbReference>
<dbReference type="Pfam" id="PF00481">
    <property type="entry name" value="PP2C"/>
    <property type="match status" value="1"/>
</dbReference>
<dbReference type="EMBL" id="NEDP02005460">
    <property type="protein sequence ID" value="OWF40537.1"/>
    <property type="molecule type" value="Genomic_DNA"/>
</dbReference>
<dbReference type="GO" id="GO:0004722">
    <property type="term" value="F:protein serine/threonine phosphatase activity"/>
    <property type="evidence" value="ECO:0007669"/>
    <property type="project" value="InterPro"/>
</dbReference>
<keyword evidence="2 4" id="KW-0378">Hydrolase</keyword>
<evidence type="ECO:0000256" key="3">
    <source>
        <dbReference type="ARBA" id="ARBA00022912"/>
    </source>
</evidence>
<dbReference type="SMART" id="SM00332">
    <property type="entry name" value="PP2Cc"/>
    <property type="match status" value="1"/>
</dbReference>
<keyword evidence="3 4" id="KW-0904">Protein phosphatase</keyword>
<feature type="domain" description="PPM-type phosphatase" evidence="5">
    <location>
        <begin position="86"/>
        <end position="342"/>
    </location>
</feature>
<evidence type="ECO:0000256" key="4">
    <source>
        <dbReference type="RuleBase" id="RU003465"/>
    </source>
</evidence>
<dbReference type="OrthoDB" id="343114at2759"/>
<sequence length="349" mass="39063">MSFEREIPRRASFGGRTSICLREPLVFRKMSMRSRPPRSVLLTPGTPTVIDGRSLLRRSNPRMIPANLSFPETTEKKASWELKKPNAAVYAIQGRRPHMEDRFNIVSRLEHTGTSIYGVFDGHGGDFAADFAEKTLFKSIMIRLLKASLEEQTENLTSMLTQEMLNVDYQLLNIARSNMDISGSTALVALVKDGKLTVANIGDSRGVLCDKDGRSIPLSYDHKPHSVKEKKRIKEAGGFVSFNGVWRLAGVLATSRALGDYPLKDKNILIAEPDILSFDCREIQPQFIILATDGLWDVFGNQEAVDYIKERLHEPHFGAKSLVLQAYYRGSLDNISVMVVKFGTNSDLL</sequence>
<dbReference type="InterPro" id="IPR001932">
    <property type="entry name" value="PPM-type_phosphatase-like_dom"/>
</dbReference>
<accession>A0A210PVL3</accession>
<dbReference type="GO" id="GO:0046872">
    <property type="term" value="F:metal ion binding"/>
    <property type="evidence" value="ECO:0007669"/>
    <property type="project" value="UniProtKB-KW"/>
</dbReference>
<comment type="caution">
    <text evidence="6">The sequence shown here is derived from an EMBL/GenBank/DDBJ whole genome shotgun (WGS) entry which is preliminary data.</text>
</comment>
<comment type="similarity">
    <text evidence="4">Belongs to the PP2C family.</text>
</comment>
<protein>
    <submittedName>
        <fullName evidence="6">Protein phosphatase 1L</fullName>
    </submittedName>
</protein>
<dbReference type="STRING" id="6573.A0A210PVL3"/>
<evidence type="ECO:0000259" key="5">
    <source>
        <dbReference type="PROSITE" id="PS51746"/>
    </source>
</evidence>
<organism evidence="6 7">
    <name type="scientific">Mizuhopecten yessoensis</name>
    <name type="common">Japanese scallop</name>
    <name type="synonym">Patinopecten yessoensis</name>
    <dbReference type="NCBI Taxonomy" id="6573"/>
    <lineage>
        <taxon>Eukaryota</taxon>
        <taxon>Metazoa</taxon>
        <taxon>Spiralia</taxon>
        <taxon>Lophotrochozoa</taxon>
        <taxon>Mollusca</taxon>
        <taxon>Bivalvia</taxon>
        <taxon>Autobranchia</taxon>
        <taxon>Pteriomorphia</taxon>
        <taxon>Pectinida</taxon>
        <taxon>Pectinoidea</taxon>
        <taxon>Pectinidae</taxon>
        <taxon>Mizuhopecten</taxon>
    </lineage>
</organism>
<gene>
    <name evidence="6" type="ORF">KP79_PYT19975</name>
</gene>
<dbReference type="SUPFAM" id="SSF81606">
    <property type="entry name" value="PP2C-like"/>
    <property type="match status" value="1"/>
</dbReference>
<proteinExistence type="inferred from homology"/>
<dbReference type="PROSITE" id="PS51746">
    <property type="entry name" value="PPM_2"/>
    <property type="match status" value="1"/>
</dbReference>
<dbReference type="CDD" id="cd00143">
    <property type="entry name" value="PP2Cc"/>
    <property type="match status" value="1"/>
</dbReference>
<dbReference type="InterPro" id="IPR015655">
    <property type="entry name" value="PP2C"/>
</dbReference>
<reference evidence="6 7" key="1">
    <citation type="journal article" date="2017" name="Nat. Ecol. Evol.">
        <title>Scallop genome provides insights into evolution of bilaterian karyotype and development.</title>
        <authorList>
            <person name="Wang S."/>
            <person name="Zhang J."/>
            <person name="Jiao W."/>
            <person name="Li J."/>
            <person name="Xun X."/>
            <person name="Sun Y."/>
            <person name="Guo X."/>
            <person name="Huan P."/>
            <person name="Dong B."/>
            <person name="Zhang L."/>
            <person name="Hu X."/>
            <person name="Sun X."/>
            <person name="Wang J."/>
            <person name="Zhao C."/>
            <person name="Wang Y."/>
            <person name="Wang D."/>
            <person name="Huang X."/>
            <person name="Wang R."/>
            <person name="Lv J."/>
            <person name="Li Y."/>
            <person name="Zhang Z."/>
            <person name="Liu B."/>
            <person name="Lu W."/>
            <person name="Hui Y."/>
            <person name="Liang J."/>
            <person name="Zhou Z."/>
            <person name="Hou R."/>
            <person name="Li X."/>
            <person name="Liu Y."/>
            <person name="Li H."/>
            <person name="Ning X."/>
            <person name="Lin Y."/>
            <person name="Zhao L."/>
            <person name="Xing Q."/>
            <person name="Dou J."/>
            <person name="Li Y."/>
            <person name="Mao J."/>
            <person name="Guo H."/>
            <person name="Dou H."/>
            <person name="Li T."/>
            <person name="Mu C."/>
            <person name="Jiang W."/>
            <person name="Fu Q."/>
            <person name="Fu X."/>
            <person name="Miao Y."/>
            <person name="Liu J."/>
            <person name="Yu Q."/>
            <person name="Li R."/>
            <person name="Liao H."/>
            <person name="Li X."/>
            <person name="Kong Y."/>
            <person name="Jiang Z."/>
            <person name="Chourrout D."/>
            <person name="Li R."/>
            <person name="Bao Z."/>
        </authorList>
    </citation>
    <scope>NUCLEOTIDE SEQUENCE [LARGE SCALE GENOMIC DNA]</scope>
    <source>
        <strain evidence="6 7">PY_sf001</strain>
    </source>
</reference>
<evidence type="ECO:0000313" key="6">
    <source>
        <dbReference type="EMBL" id="OWF40537.1"/>
    </source>
</evidence>
<evidence type="ECO:0000256" key="2">
    <source>
        <dbReference type="ARBA" id="ARBA00022801"/>
    </source>
</evidence>
<name>A0A210PVL3_MIZYE</name>
<dbReference type="InterPro" id="IPR036457">
    <property type="entry name" value="PPM-type-like_dom_sf"/>
</dbReference>
<dbReference type="AlphaFoldDB" id="A0A210PVL3"/>